<sequence>MKNIILIGMKACGKSTVGKLLAKKLGIDFIELDSEIEKAHLLSKKESLNFREIFKKNGSDYFRKLESEVLKDIFKEKKIKEFILSCGGGTPLNENNQETIKSLGEVIFLDADKMVLLPRILKHGVPAFFPFQNDPEKSLDELLEKRKPIYEKVADKTISFTKETPQQLMERIINFFSRHSREDGNPDD</sequence>
<dbReference type="Gene3D" id="3.40.50.300">
    <property type="entry name" value="P-loop containing nucleotide triphosphate hydrolases"/>
    <property type="match status" value="1"/>
</dbReference>
<keyword evidence="1 7" id="KW-0028">Amino-acid biosynthesis</keyword>
<dbReference type="SUPFAM" id="SSF52540">
    <property type="entry name" value="P-loop containing nucleoside triphosphate hydrolases"/>
    <property type="match status" value="1"/>
</dbReference>
<dbReference type="EMBL" id="PCTC01000078">
    <property type="protein sequence ID" value="PIP63221.1"/>
    <property type="molecule type" value="Genomic_DNA"/>
</dbReference>
<evidence type="ECO:0000256" key="1">
    <source>
        <dbReference type="ARBA" id="ARBA00022605"/>
    </source>
</evidence>
<dbReference type="GO" id="GO:0004765">
    <property type="term" value="F:shikimate kinase activity"/>
    <property type="evidence" value="ECO:0007669"/>
    <property type="project" value="UniProtKB-UniRule"/>
</dbReference>
<keyword evidence="7" id="KW-0479">Metal-binding</keyword>
<evidence type="ECO:0000313" key="8">
    <source>
        <dbReference type="EMBL" id="PIP63221.1"/>
    </source>
</evidence>
<keyword evidence="5 7" id="KW-0067">ATP-binding</keyword>
<comment type="cofactor">
    <cofactor evidence="7">
        <name>Mg(2+)</name>
        <dbReference type="ChEBI" id="CHEBI:18420"/>
    </cofactor>
    <text evidence="7">Binds 1 Mg(2+) ion per subunit.</text>
</comment>
<comment type="caution">
    <text evidence="8">The sequence shown here is derived from an EMBL/GenBank/DDBJ whole genome shotgun (WGS) entry which is preliminary data.</text>
</comment>
<evidence type="ECO:0000256" key="6">
    <source>
        <dbReference type="ARBA" id="ARBA00023141"/>
    </source>
</evidence>
<dbReference type="AlphaFoldDB" id="A0A2H0C043"/>
<dbReference type="PRINTS" id="PR01100">
    <property type="entry name" value="SHIKIMTKNASE"/>
</dbReference>
<dbReference type="CDD" id="cd00464">
    <property type="entry name" value="SK"/>
    <property type="match status" value="1"/>
</dbReference>
<keyword evidence="7" id="KW-0460">Magnesium</keyword>
<feature type="binding site" evidence="7">
    <location>
        <begin position="11"/>
        <end position="16"/>
    </location>
    <ligand>
        <name>ATP</name>
        <dbReference type="ChEBI" id="CHEBI:30616"/>
    </ligand>
</feature>
<accession>A0A2H0C043</accession>
<dbReference type="GO" id="GO:0005524">
    <property type="term" value="F:ATP binding"/>
    <property type="evidence" value="ECO:0007669"/>
    <property type="project" value="UniProtKB-UniRule"/>
</dbReference>
<dbReference type="PANTHER" id="PTHR21087">
    <property type="entry name" value="SHIKIMATE KINASE"/>
    <property type="match status" value="1"/>
</dbReference>
<evidence type="ECO:0000313" key="9">
    <source>
        <dbReference type="Proteomes" id="UP000229699"/>
    </source>
</evidence>
<dbReference type="EC" id="2.7.1.71" evidence="7"/>
<feature type="binding site" evidence="7">
    <location>
        <position position="15"/>
    </location>
    <ligand>
        <name>Mg(2+)</name>
        <dbReference type="ChEBI" id="CHEBI:18420"/>
    </ligand>
</feature>
<keyword evidence="2 7" id="KW-0808">Transferase</keyword>
<dbReference type="Pfam" id="PF01202">
    <property type="entry name" value="SKI"/>
    <property type="match status" value="1"/>
</dbReference>
<evidence type="ECO:0000256" key="7">
    <source>
        <dbReference type="HAMAP-Rule" id="MF_00109"/>
    </source>
</evidence>
<proteinExistence type="inferred from homology"/>
<comment type="catalytic activity">
    <reaction evidence="7">
        <text>shikimate + ATP = 3-phosphoshikimate + ADP + H(+)</text>
        <dbReference type="Rhea" id="RHEA:13121"/>
        <dbReference type="ChEBI" id="CHEBI:15378"/>
        <dbReference type="ChEBI" id="CHEBI:30616"/>
        <dbReference type="ChEBI" id="CHEBI:36208"/>
        <dbReference type="ChEBI" id="CHEBI:145989"/>
        <dbReference type="ChEBI" id="CHEBI:456216"/>
        <dbReference type="EC" id="2.7.1.71"/>
    </reaction>
</comment>
<keyword evidence="7" id="KW-0963">Cytoplasm</keyword>
<feature type="binding site" evidence="7">
    <location>
        <position position="88"/>
    </location>
    <ligand>
        <name>substrate</name>
    </ligand>
</feature>
<keyword evidence="6 7" id="KW-0057">Aromatic amino acid biosynthesis</keyword>
<gene>
    <name evidence="7" type="primary">aroK</name>
    <name evidence="8" type="ORF">COW97_03655</name>
</gene>
<evidence type="ECO:0000256" key="4">
    <source>
        <dbReference type="ARBA" id="ARBA00022777"/>
    </source>
</evidence>
<comment type="caution">
    <text evidence="7">Lacks conserved residue(s) required for the propagation of feature annotation.</text>
</comment>
<reference evidence="8 9" key="1">
    <citation type="submission" date="2017-09" db="EMBL/GenBank/DDBJ databases">
        <title>Depth-based differentiation of microbial function through sediment-hosted aquifers and enrichment of novel symbionts in the deep terrestrial subsurface.</title>
        <authorList>
            <person name="Probst A.J."/>
            <person name="Ladd B."/>
            <person name="Jarett J.K."/>
            <person name="Geller-Mcgrath D.E."/>
            <person name="Sieber C.M."/>
            <person name="Emerson J.B."/>
            <person name="Anantharaman K."/>
            <person name="Thomas B.C."/>
            <person name="Malmstrom R."/>
            <person name="Stieglmeier M."/>
            <person name="Klingl A."/>
            <person name="Woyke T."/>
            <person name="Ryan C.M."/>
            <person name="Banfield J.F."/>
        </authorList>
    </citation>
    <scope>NUCLEOTIDE SEQUENCE [LARGE SCALE GENOMIC DNA]</scope>
    <source>
        <strain evidence="8">CG22_combo_CG10-13_8_21_14_all_34_12</strain>
    </source>
</reference>
<evidence type="ECO:0000256" key="2">
    <source>
        <dbReference type="ARBA" id="ARBA00022679"/>
    </source>
</evidence>
<protein>
    <recommendedName>
        <fullName evidence="7">Shikimate kinase</fullName>
        <shortName evidence="7">SK</shortName>
        <ecNumber evidence="7">2.7.1.71</ecNumber>
    </recommendedName>
</protein>
<dbReference type="GO" id="GO:0005829">
    <property type="term" value="C:cytosol"/>
    <property type="evidence" value="ECO:0007669"/>
    <property type="project" value="TreeGrafter"/>
</dbReference>
<dbReference type="GO" id="GO:0009423">
    <property type="term" value="P:chorismate biosynthetic process"/>
    <property type="evidence" value="ECO:0007669"/>
    <property type="project" value="UniProtKB-UniRule"/>
</dbReference>
<comment type="pathway">
    <text evidence="7">Metabolic intermediate biosynthesis; chorismate biosynthesis; chorismate from D-erythrose 4-phosphate and phosphoenolpyruvate: step 5/7.</text>
</comment>
<dbReference type="Proteomes" id="UP000229699">
    <property type="component" value="Unassembled WGS sequence"/>
</dbReference>
<feature type="binding site" evidence="7">
    <location>
        <position position="146"/>
    </location>
    <ligand>
        <name>substrate</name>
    </ligand>
</feature>
<organism evidence="8 9">
    <name type="scientific">Candidatus Roizmanbacteria bacterium CG22_combo_CG10-13_8_21_14_all_34_12</name>
    <dbReference type="NCBI Taxonomy" id="1974860"/>
    <lineage>
        <taxon>Bacteria</taxon>
        <taxon>Candidatus Roizmaniibacteriota</taxon>
    </lineage>
</organism>
<dbReference type="InterPro" id="IPR027417">
    <property type="entry name" value="P-loop_NTPase"/>
</dbReference>
<keyword evidence="3 7" id="KW-0547">Nucleotide-binding</keyword>
<comment type="similarity">
    <text evidence="7">Belongs to the shikimate kinase family.</text>
</comment>
<comment type="subcellular location">
    <subcellularLocation>
        <location evidence="7">Cytoplasm</location>
    </subcellularLocation>
</comment>
<comment type="function">
    <text evidence="7">Catalyzes the specific phosphorylation of the 3-hydroxyl group of shikimic acid using ATP as a cosubstrate.</text>
</comment>
<dbReference type="GO" id="GO:0000287">
    <property type="term" value="F:magnesium ion binding"/>
    <property type="evidence" value="ECO:0007669"/>
    <property type="project" value="UniProtKB-UniRule"/>
</dbReference>
<dbReference type="GO" id="GO:0008652">
    <property type="term" value="P:amino acid biosynthetic process"/>
    <property type="evidence" value="ECO:0007669"/>
    <property type="project" value="UniProtKB-KW"/>
</dbReference>
<name>A0A2H0C043_9BACT</name>
<dbReference type="InterPro" id="IPR031322">
    <property type="entry name" value="Shikimate/glucono_kinase"/>
</dbReference>
<dbReference type="HAMAP" id="MF_00109">
    <property type="entry name" value="Shikimate_kinase"/>
    <property type="match status" value="1"/>
</dbReference>
<dbReference type="InterPro" id="IPR000623">
    <property type="entry name" value="Shikimate_kinase/TSH1"/>
</dbReference>
<evidence type="ECO:0000256" key="5">
    <source>
        <dbReference type="ARBA" id="ARBA00022840"/>
    </source>
</evidence>
<feature type="binding site" evidence="7">
    <location>
        <position position="63"/>
    </location>
    <ligand>
        <name>substrate</name>
    </ligand>
</feature>
<dbReference type="GO" id="GO:0009073">
    <property type="term" value="P:aromatic amino acid family biosynthetic process"/>
    <property type="evidence" value="ECO:0007669"/>
    <property type="project" value="UniProtKB-KW"/>
</dbReference>
<dbReference type="PANTHER" id="PTHR21087:SF16">
    <property type="entry name" value="SHIKIMATE KINASE 1, CHLOROPLASTIC"/>
    <property type="match status" value="1"/>
</dbReference>
<evidence type="ECO:0000256" key="3">
    <source>
        <dbReference type="ARBA" id="ARBA00022741"/>
    </source>
</evidence>
<dbReference type="UniPathway" id="UPA00053">
    <property type="reaction ID" value="UER00088"/>
</dbReference>
<comment type="subunit">
    <text evidence="7">Monomer.</text>
</comment>
<feature type="binding site" evidence="7">
    <location>
        <position position="33"/>
    </location>
    <ligand>
        <name>substrate</name>
    </ligand>
</feature>
<keyword evidence="4 7" id="KW-0418">Kinase</keyword>